<gene>
    <name evidence="2" type="ORF">JJB09_22095</name>
</gene>
<evidence type="ECO:0000313" key="3">
    <source>
        <dbReference type="Proteomes" id="UP000633219"/>
    </source>
</evidence>
<proteinExistence type="predicted"/>
<dbReference type="Proteomes" id="UP000633219">
    <property type="component" value="Unassembled WGS sequence"/>
</dbReference>
<sequence>MATRDSAGLSPAARKIRLLGIIVAITVVLYSAGWFYVASKFETFLGGILNHPGQGVVDIRCDKFSTGGFPFLIGFTCDKTALEDVPAGNALAAGAMRAAARIYNPGAAVVELEGPAEVSFGDGSAVDAQWQTLRASLRAGLSGLSTFSAEAAAPSVRLSSPMLDNTFFAKSKDGQFHVRQNNGDLEVAVLAHDFTLTEGAATTLLSPLSSSIELTLIGKGELLQGAPLASKAMAGQLTSFKIDTPEGIYGEMSGPFTIDEDGLISGTFMTTLEKLDLWENNLRRLFPKAGDTISGVAILLKGLAKGKDRVTVKLEVRKGAIFLSLLPLGHIPPI</sequence>
<feature type="transmembrane region" description="Helical" evidence="1">
    <location>
        <begin position="16"/>
        <end position="37"/>
    </location>
</feature>
<dbReference type="RefSeq" id="WP_201663258.1">
    <property type="nucleotide sequence ID" value="NZ_JAEQNC010000015.1"/>
</dbReference>
<keyword evidence="3" id="KW-1185">Reference proteome</keyword>
<dbReference type="EMBL" id="JAEQNC010000015">
    <property type="protein sequence ID" value="MBL0374709.1"/>
    <property type="molecule type" value="Genomic_DNA"/>
</dbReference>
<evidence type="ECO:0000313" key="2">
    <source>
        <dbReference type="EMBL" id="MBL0374709.1"/>
    </source>
</evidence>
<keyword evidence="1" id="KW-0472">Membrane</keyword>
<dbReference type="Pfam" id="PF09898">
    <property type="entry name" value="DUF2125"/>
    <property type="match status" value="1"/>
</dbReference>
<dbReference type="InterPro" id="IPR018666">
    <property type="entry name" value="DUF2125"/>
</dbReference>
<evidence type="ECO:0000256" key="1">
    <source>
        <dbReference type="SAM" id="Phobius"/>
    </source>
</evidence>
<protein>
    <submittedName>
        <fullName evidence="2">DUF2125 domain-containing protein</fullName>
    </submittedName>
</protein>
<name>A0A937CQM9_9HYPH</name>
<dbReference type="AlphaFoldDB" id="A0A937CQM9"/>
<accession>A0A937CQM9</accession>
<organism evidence="2 3">
    <name type="scientific">Rhizobium setariae</name>
    <dbReference type="NCBI Taxonomy" id="2801340"/>
    <lineage>
        <taxon>Bacteria</taxon>
        <taxon>Pseudomonadati</taxon>
        <taxon>Pseudomonadota</taxon>
        <taxon>Alphaproteobacteria</taxon>
        <taxon>Hyphomicrobiales</taxon>
        <taxon>Rhizobiaceae</taxon>
        <taxon>Rhizobium/Agrobacterium group</taxon>
        <taxon>Rhizobium</taxon>
    </lineage>
</organism>
<comment type="caution">
    <text evidence="2">The sequence shown here is derived from an EMBL/GenBank/DDBJ whole genome shotgun (WGS) entry which is preliminary data.</text>
</comment>
<keyword evidence="1" id="KW-0812">Transmembrane</keyword>
<reference evidence="2" key="1">
    <citation type="submission" date="2021-01" db="EMBL/GenBank/DDBJ databases">
        <title>Rhizobium sp. strain KVB221 16S ribosomal RNA gene Genome sequencing and assembly.</title>
        <authorList>
            <person name="Kang M."/>
        </authorList>
    </citation>
    <scope>NUCLEOTIDE SEQUENCE</scope>
    <source>
        <strain evidence="2">KVB221</strain>
    </source>
</reference>
<keyword evidence="1" id="KW-1133">Transmembrane helix</keyword>